<reference evidence="1 2" key="1">
    <citation type="submission" date="2016-10" db="EMBL/GenBank/DDBJ databases">
        <title>Rodentibacter gen. nov. and new species.</title>
        <authorList>
            <person name="Christensen H."/>
        </authorList>
    </citation>
    <scope>NUCLEOTIDE SEQUENCE [LARGE SCALE GENOMIC DNA]</scope>
    <source>
        <strain evidence="1 2">1998236014</strain>
    </source>
</reference>
<dbReference type="EMBL" id="MLAA01000004">
    <property type="protein sequence ID" value="OOF71194.1"/>
    <property type="molecule type" value="Genomic_DNA"/>
</dbReference>
<sequence>MGVLGPHEGKELELMLNHQKEIALFYTDAEVPVHFFPYLENKTFEQKEIKLKSKLGDFSYYLIYRAENIAKAERLASILRQSFGKFDPNLEREIGKLLGYNQDDIEYYIKHFLNSLKNREIY</sequence>
<evidence type="ECO:0000313" key="2">
    <source>
        <dbReference type="Proteomes" id="UP000188820"/>
    </source>
</evidence>
<comment type="caution">
    <text evidence="1">The sequence shown here is derived from an EMBL/GenBank/DDBJ whole genome shotgun (WGS) entry which is preliminary data.</text>
</comment>
<keyword evidence="2" id="KW-1185">Reference proteome</keyword>
<name>A0ABX3KZH5_9PAST</name>
<dbReference type="Proteomes" id="UP000188820">
    <property type="component" value="Unassembled WGS sequence"/>
</dbReference>
<dbReference type="RefSeq" id="WP_077462403.1">
    <property type="nucleotide sequence ID" value="NZ_MLAA01000004.1"/>
</dbReference>
<gene>
    <name evidence="1" type="ORF">BKG89_01420</name>
</gene>
<accession>A0ABX3KZH5</accession>
<organism evidence="1 2">
    <name type="scientific">Rodentibacter caecimuris</name>
    <dbReference type="NCBI Taxonomy" id="1796644"/>
    <lineage>
        <taxon>Bacteria</taxon>
        <taxon>Pseudomonadati</taxon>
        <taxon>Pseudomonadota</taxon>
        <taxon>Gammaproteobacteria</taxon>
        <taxon>Pasteurellales</taxon>
        <taxon>Pasteurellaceae</taxon>
        <taxon>Rodentibacter</taxon>
    </lineage>
</organism>
<evidence type="ECO:0000313" key="1">
    <source>
        <dbReference type="EMBL" id="OOF71194.1"/>
    </source>
</evidence>
<proteinExistence type="predicted"/>
<protein>
    <submittedName>
        <fullName evidence="1">Hemocin immunity protein</fullName>
    </submittedName>
</protein>